<dbReference type="AlphaFoldDB" id="A0AA92EAF8"/>
<dbReference type="Pfam" id="PF05354">
    <property type="entry name" value="Phage_attach"/>
    <property type="match status" value="1"/>
</dbReference>
<proteinExistence type="predicted"/>
<gene>
    <name evidence="1" type="ORF">E7Z57_01325</name>
</gene>
<accession>A0AA92EAF8</accession>
<sequence length="100" mass="10552">MGIVEALYTAAANAGLLKECTWRPSDGSPPQTPMVGFAAPDETLLDGLTVSTEYGMSYPATVLVGLGSRETVEIGGVRFHVRDVRAVGDGSEIRAKLSRL</sequence>
<dbReference type="GO" id="GO:0019068">
    <property type="term" value="P:virion assembly"/>
    <property type="evidence" value="ECO:0007669"/>
    <property type="project" value="InterPro"/>
</dbReference>
<dbReference type="EMBL" id="CP039339">
    <property type="protein sequence ID" value="QCX47861.1"/>
    <property type="molecule type" value="Genomic_DNA"/>
</dbReference>
<evidence type="ECO:0000313" key="1">
    <source>
        <dbReference type="EMBL" id="QCX47861.1"/>
    </source>
</evidence>
<dbReference type="Proteomes" id="UP000310553">
    <property type="component" value="Chromosome"/>
</dbReference>
<name>A0AA92EAF8_RALSL</name>
<protein>
    <submittedName>
        <fullName evidence="1">Uncharacterized protein</fullName>
    </submittedName>
</protein>
<evidence type="ECO:0000313" key="2">
    <source>
        <dbReference type="Proteomes" id="UP000310553"/>
    </source>
</evidence>
<reference evidence="1 2" key="1">
    <citation type="submission" date="2019-04" db="EMBL/GenBank/DDBJ databases">
        <title>Complete Genome of UW386 and Higher Quality Genome of UW700.</title>
        <authorList>
            <person name="Jacobs J."/>
            <person name="Perez A."/>
            <person name="Steidl O."/>
            <person name="Allen C."/>
        </authorList>
    </citation>
    <scope>NUCLEOTIDE SEQUENCE [LARGE SCALE GENOMIC DNA]</scope>
    <source>
        <strain evidence="1 2">UW386</strain>
    </source>
</reference>
<organism evidence="1 2">
    <name type="scientific">Ralstonia solanacearum</name>
    <name type="common">Pseudomonas solanacearum</name>
    <dbReference type="NCBI Taxonomy" id="305"/>
    <lineage>
        <taxon>Bacteria</taxon>
        <taxon>Pseudomonadati</taxon>
        <taxon>Pseudomonadota</taxon>
        <taxon>Betaproteobacteria</taxon>
        <taxon>Burkholderiales</taxon>
        <taxon>Burkholderiaceae</taxon>
        <taxon>Ralstonia</taxon>
        <taxon>Ralstonia solanacearum species complex</taxon>
    </lineage>
</organism>
<dbReference type="InterPro" id="IPR008018">
    <property type="entry name" value="Phage_tail_attach_FII"/>
</dbReference>